<keyword evidence="1 12" id="KW-0963">Cytoplasm</keyword>
<comment type="function">
    <text evidence="12">Catalyzes the formation of N(4)-acetylcytidine (ac(4)C) at the wobble position of tRNA(Met), by using acetyl-CoA as an acetyl donor and ATP (or GTP).</text>
</comment>
<sequence length="766" mass="81569">MNEAVAALVAEARATNERRALVVHGARERCYAAARRALEAAGIEGTETTCVTTGDIGPAEHLPPRASGDLLGRTREAVVVDSHDETRPNALGRAVGAVDGGGLLVVLAPPLDAWPDRRDDFDDRLAVPPFDRDGVTGRFRRRLVRTLREHRGVAIYDADAETWEDDGLTDPAPRLAAGAPALPDPEDRAFPRAAYEACLTGDQLDAVCALERLRDPGAAVVVEADRGRGKSAAAGLAAGALAAEGRDVLVTAPRYRNAAEVFDRAAALLRDLDALDSRPDDTHPVRATEGGRVRYATPPAAVTEAADAVVVDEAAAVPVRVLERLADGGTPVAFATTVHGYEGAGRGFDVRFRDRLAEGDRTVTEASLAEPIRYAAGDPVEVWAFRALLLDASPPVPELVADATPDTVRYEAFGPDALVADPHLLRGAFGLLVAAHYRTEPDDLARLLDAPNITVRALTHDGRVVAVALLAWEGGLPESVREAMYDGETVRGNMLPDVLTAQLRDREAGAPRGLRVVRIAVHDAVRSRGLGSALLDAVAAEFGPDGEPAPWRDGETPDPLTARHEATGEPFDYLGVGFGATPRLLRFWRRAGYRTVHLSTTRNDASGEHSALMVRPFTDAGEALLARNGAWFRRQIPALLSDALRDCDPGVVVGALRATEGEFALDLDDREWRAVAAAAYGSGYFGSAPRPFRRLVARGVADGVVDGGTAQLLVARALQARPFAALADEFGYVSERACVKGFVAALDPLVEAYGGEAAREEAARYR</sequence>
<dbReference type="InterPro" id="IPR053477">
    <property type="entry name" value="tRNA_Cytidine_AcTrnsfr"/>
</dbReference>
<evidence type="ECO:0000256" key="4">
    <source>
        <dbReference type="ARBA" id="ARBA00022694"/>
    </source>
</evidence>
<comment type="subcellular location">
    <subcellularLocation>
        <location evidence="12">Cytoplasm</location>
    </subcellularLocation>
</comment>
<dbReference type="Proteomes" id="UP001596398">
    <property type="component" value="Unassembled WGS sequence"/>
</dbReference>
<dbReference type="GeneID" id="79268204"/>
<evidence type="ECO:0000256" key="6">
    <source>
        <dbReference type="ARBA" id="ARBA00022840"/>
    </source>
</evidence>
<dbReference type="Gene3D" id="3.40.50.11040">
    <property type="match status" value="1"/>
</dbReference>
<dbReference type="InterPro" id="IPR032672">
    <property type="entry name" value="TmcA/NAT10/Kre33"/>
</dbReference>
<evidence type="ECO:0000259" key="15">
    <source>
        <dbReference type="Pfam" id="PF13718"/>
    </source>
</evidence>
<comment type="caution">
    <text evidence="16">The sequence shown here is derived from an EMBL/GenBank/DDBJ whole genome shotgun (WGS) entry which is preliminary data.</text>
</comment>
<comment type="catalytic activity">
    <reaction evidence="10">
        <text>a cytidine in RNA + acetyl-CoA + ATP + H2O = an N(4)-acetylcytidine in RNA + ADP + phosphate + CoA + H(+)</text>
        <dbReference type="Rhea" id="RHEA:82211"/>
        <dbReference type="Rhea" id="RHEA-COMP:15704"/>
        <dbReference type="Rhea" id="RHEA-COMP:19834"/>
        <dbReference type="ChEBI" id="CHEBI:15377"/>
        <dbReference type="ChEBI" id="CHEBI:15378"/>
        <dbReference type="ChEBI" id="CHEBI:30616"/>
        <dbReference type="ChEBI" id="CHEBI:43474"/>
        <dbReference type="ChEBI" id="CHEBI:57287"/>
        <dbReference type="ChEBI" id="CHEBI:57288"/>
        <dbReference type="ChEBI" id="CHEBI:74900"/>
        <dbReference type="ChEBI" id="CHEBI:82748"/>
        <dbReference type="ChEBI" id="CHEBI:456216"/>
    </reaction>
</comment>
<feature type="binding site" evidence="12">
    <location>
        <position position="590"/>
    </location>
    <ligand>
        <name>acetyl-CoA</name>
        <dbReference type="ChEBI" id="CHEBI:57288"/>
    </ligand>
</feature>
<feature type="domain" description="TcmA/NAT10 helicase" evidence="13">
    <location>
        <begin position="221"/>
        <end position="391"/>
    </location>
</feature>
<dbReference type="Gene3D" id="3.40.50.300">
    <property type="entry name" value="P-loop containing nucleotide triphosphate hydrolases"/>
    <property type="match status" value="1"/>
</dbReference>
<dbReference type="InterPro" id="IPR016181">
    <property type="entry name" value="Acyl_CoA_acyltransferase"/>
</dbReference>
<dbReference type="SUPFAM" id="SSF52540">
    <property type="entry name" value="P-loop containing nucleoside triphosphate hydrolases"/>
    <property type="match status" value="1"/>
</dbReference>
<comment type="catalytic activity">
    <reaction evidence="9">
        <text>a cytidine in tRNA + acetyl-CoA + ATP + H2O = an N(4)-acetylcytidine in tRNA + ADP + phosphate + CoA + H(+)</text>
        <dbReference type="Rhea" id="RHEA:53876"/>
        <dbReference type="Rhea" id="RHEA-COMP:13670"/>
        <dbReference type="Rhea" id="RHEA-COMP:13671"/>
        <dbReference type="ChEBI" id="CHEBI:15377"/>
        <dbReference type="ChEBI" id="CHEBI:15378"/>
        <dbReference type="ChEBI" id="CHEBI:30616"/>
        <dbReference type="ChEBI" id="CHEBI:43474"/>
        <dbReference type="ChEBI" id="CHEBI:57287"/>
        <dbReference type="ChEBI" id="CHEBI:57288"/>
        <dbReference type="ChEBI" id="CHEBI:74900"/>
        <dbReference type="ChEBI" id="CHEBI:82748"/>
        <dbReference type="ChEBI" id="CHEBI:456216"/>
    </reaction>
</comment>
<feature type="binding site" evidence="12">
    <location>
        <position position="373"/>
    </location>
    <ligand>
        <name>ATP</name>
        <dbReference type="ChEBI" id="CHEBI:30616"/>
    </ligand>
</feature>
<evidence type="ECO:0000313" key="16">
    <source>
        <dbReference type="EMBL" id="MFC7236481.1"/>
    </source>
</evidence>
<accession>A0ABD5ZSP3</accession>
<organism evidence="16 17">
    <name type="scientific">Halosegnis marinus</name>
    <dbReference type="NCBI Taxonomy" id="3034023"/>
    <lineage>
        <taxon>Archaea</taxon>
        <taxon>Methanobacteriati</taxon>
        <taxon>Methanobacteriota</taxon>
        <taxon>Stenosarchaea group</taxon>
        <taxon>Halobacteria</taxon>
        <taxon>Halobacteriales</taxon>
        <taxon>Natronomonadaceae</taxon>
        <taxon>Halosegnis</taxon>
    </lineage>
</organism>
<keyword evidence="6 12" id="KW-0067">ATP-binding</keyword>
<dbReference type="InterPro" id="IPR013562">
    <property type="entry name" value="TmcA/NAT10_N"/>
</dbReference>
<keyword evidence="4 12" id="KW-0819">tRNA processing</keyword>
<dbReference type="HAMAP" id="MF_01886">
    <property type="entry name" value="tRNA_acetyltr_TmcA"/>
    <property type="match status" value="1"/>
</dbReference>
<evidence type="ECO:0000256" key="10">
    <source>
        <dbReference type="ARBA" id="ARBA00049889"/>
    </source>
</evidence>
<dbReference type="SUPFAM" id="SSF55729">
    <property type="entry name" value="Acyl-CoA N-acyltransferases (Nat)"/>
    <property type="match status" value="1"/>
</dbReference>
<dbReference type="RefSeq" id="WP_276234637.1">
    <property type="nucleotide sequence ID" value="NZ_CP119802.1"/>
</dbReference>
<dbReference type="GO" id="GO:0051391">
    <property type="term" value="P:tRNA acetylation"/>
    <property type="evidence" value="ECO:0007669"/>
    <property type="project" value="UniProtKB-UniRule"/>
</dbReference>
<dbReference type="InterPro" id="IPR024914">
    <property type="entry name" value="tRNA_acetyltr_TmcA"/>
</dbReference>
<reference evidence="16 17" key="1">
    <citation type="journal article" date="2019" name="Int. J. Syst. Evol. Microbiol.">
        <title>The Global Catalogue of Microorganisms (GCM) 10K type strain sequencing project: providing services to taxonomists for standard genome sequencing and annotation.</title>
        <authorList>
            <consortium name="The Broad Institute Genomics Platform"/>
            <consortium name="The Broad Institute Genome Sequencing Center for Infectious Disease"/>
            <person name="Wu L."/>
            <person name="Ma J."/>
        </authorList>
    </citation>
    <scope>NUCLEOTIDE SEQUENCE [LARGE SCALE GENOMIC DNA]</scope>
    <source>
        <strain evidence="16 17">DT85</strain>
    </source>
</reference>
<dbReference type="NCBIfam" id="NF041296">
    <property type="entry name" value="RNAactase_tcmA_Halo"/>
    <property type="match status" value="1"/>
</dbReference>
<feature type="domain" description="TmcA/NAT10 N-terminal" evidence="14">
    <location>
        <begin position="3"/>
        <end position="158"/>
    </location>
</feature>
<feature type="binding site" evidence="12">
    <location>
        <begin position="519"/>
        <end position="521"/>
    </location>
    <ligand>
        <name>acetyl-CoA</name>
        <dbReference type="ChEBI" id="CHEBI:57288"/>
    </ligand>
</feature>
<keyword evidence="17" id="KW-1185">Reference proteome</keyword>
<keyword evidence="2 12" id="KW-0820">tRNA-binding</keyword>
<evidence type="ECO:0000256" key="3">
    <source>
        <dbReference type="ARBA" id="ARBA00022679"/>
    </source>
</evidence>
<dbReference type="Gene3D" id="3.40.630.30">
    <property type="match status" value="1"/>
</dbReference>
<evidence type="ECO:0000256" key="1">
    <source>
        <dbReference type="ARBA" id="ARBA00022490"/>
    </source>
</evidence>
<keyword evidence="7 12" id="KW-0694">RNA-binding</keyword>
<comment type="catalytic activity">
    <reaction evidence="12">
        <text>cytidine(34) in elongator tRNA(Met) + acetyl-CoA + ATP + H2O = N(4)-acetylcytidine(34) in elongator tRNA(Met) + ADP + phosphate + CoA + H(+)</text>
        <dbReference type="Rhea" id="RHEA:43788"/>
        <dbReference type="Rhea" id="RHEA-COMP:10693"/>
        <dbReference type="Rhea" id="RHEA-COMP:10694"/>
        <dbReference type="ChEBI" id="CHEBI:15377"/>
        <dbReference type="ChEBI" id="CHEBI:15378"/>
        <dbReference type="ChEBI" id="CHEBI:30616"/>
        <dbReference type="ChEBI" id="CHEBI:43474"/>
        <dbReference type="ChEBI" id="CHEBI:57287"/>
        <dbReference type="ChEBI" id="CHEBI:57288"/>
        <dbReference type="ChEBI" id="CHEBI:74900"/>
        <dbReference type="ChEBI" id="CHEBI:82748"/>
        <dbReference type="ChEBI" id="CHEBI:456216"/>
        <dbReference type="EC" id="2.3.1.193"/>
    </reaction>
</comment>
<dbReference type="Pfam" id="PF05127">
    <property type="entry name" value="NAT10_TcmA_helicase"/>
    <property type="match status" value="1"/>
</dbReference>
<comment type="caution">
    <text evidence="12">Lacks conserved residue(s) required for the propagation of feature annotation.</text>
</comment>
<feature type="binding site" evidence="12">
    <location>
        <position position="203"/>
    </location>
    <ligand>
        <name>ATP</name>
        <dbReference type="ChEBI" id="CHEBI:30616"/>
    </ligand>
</feature>
<dbReference type="InterPro" id="IPR000182">
    <property type="entry name" value="GNAT_dom"/>
</dbReference>
<dbReference type="GO" id="GO:0002101">
    <property type="term" value="P:tRNA wobble cytosine modification"/>
    <property type="evidence" value="ECO:0007669"/>
    <property type="project" value="UniProtKB-UniRule"/>
</dbReference>
<dbReference type="GO" id="GO:0005524">
    <property type="term" value="F:ATP binding"/>
    <property type="evidence" value="ECO:0007669"/>
    <property type="project" value="UniProtKB-UniRule"/>
</dbReference>
<dbReference type="GO" id="GO:0000049">
    <property type="term" value="F:tRNA binding"/>
    <property type="evidence" value="ECO:0007669"/>
    <property type="project" value="UniProtKB-UniRule"/>
</dbReference>
<dbReference type="Pfam" id="PF08351">
    <property type="entry name" value="TmcA_N"/>
    <property type="match status" value="1"/>
</dbReference>
<evidence type="ECO:0000256" key="12">
    <source>
        <dbReference type="HAMAP-Rule" id="MF_01886"/>
    </source>
</evidence>
<dbReference type="EC" id="2.3.1.193" evidence="12"/>
<dbReference type="InterPro" id="IPR027417">
    <property type="entry name" value="P-loop_NTPase"/>
</dbReference>
<dbReference type="Pfam" id="PF13718">
    <property type="entry name" value="GNAT_acetyltr_2"/>
    <property type="match status" value="2"/>
</dbReference>
<evidence type="ECO:0000256" key="5">
    <source>
        <dbReference type="ARBA" id="ARBA00022741"/>
    </source>
</evidence>
<dbReference type="EMBL" id="JBHTAP010000001">
    <property type="protein sequence ID" value="MFC7236481.1"/>
    <property type="molecule type" value="Genomic_DNA"/>
</dbReference>
<evidence type="ECO:0000256" key="11">
    <source>
        <dbReference type="ARBA" id="ARBA00049914"/>
    </source>
</evidence>
<dbReference type="PANTHER" id="PTHR10925">
    <property type="entry name" value="N-ACETYLTRANSFERASE 10"/>
    <property type="match status" value="1"/>
</dbReference>
<evidence type="ECO:0000259" key="14">
    <source>
        <dbReference type="Pfam" id="PF08351"/>
    </source>
</evidence>
<comment type="catalytic activity">
    <reaction evidence="11">
        <text>a cytidine in mRNA + acetyl-CoA + ATP + H2O = an N(4)-acetylcytidine in mRNA + ADP + phosphate + CoA + H(+)</text>
        <dbReference type="Rhea" id="RHEA:58480"/>
        <dbReference type="Rhea" id="RHEA-COMP:15145"/>
        <dbReference type="Rhea" id="RHEA-COMP:15146"/>
        <dbReference type="ChEBI" id="CHEBI:15377"/>
        <dbReference type="ChEBI" id="CHEBI:15378"/>
        <dbReference type="ChEBI" id="CHEBI:30616"/>
        <dbReference type="ChEBI" id="CHEBI:43474"/>
        <dbReference type="ChEBI" id="CHEBI:57287"/>
        <dbReference type="ChEBI" id="CHEBI:57288"/>
        <dbReference type="ChEBI" id="CHEBI:74900"/>
        <dbReference type="ChEBI" id="CHEBI:82748"/>
        <dbReference type="ChEBI" id="CHEBI:456216"/>
    </reaction>
</comment>
<keyword evidence="5 12" id="KW-0547">Nucleotide-binding</keyword>
<feature type="domain" description="N-acetyltransferase" evidence="15">
    <location>
        <begin position="430"/>
        <end position="538"/>
    </location>
</feature>
<keyword evidence="8 12" id="KW-0012">Acyltransferase</keyword>
<keyword evidence="3 12" id="KW-0808">Transferase</keyword>
<name>A0ABD5ZSP3_9EURY</name>
<evidence type="ECO:0000256" key="7">
    <source>
        <dbReference type="ARBA" id="ARBA00022884"/>
    </source>
</evidence>
<evidence type="ECO:0000259" key="13">
    <source>
        <dbReference type="Pfam" id="PF05127"/>
    </source>
</evidence>
<comment type="similarity">
    <text evidence="12">Belongs to the TmcA family.</text>
</comment>
<dbReference type="AlphaFoldDB" id="A0ABD5ZSP3"/>
<evidence type="ECO:0000256" key="8">
    <source>
        <dbReference type="ARBA" id="ARBA00023315"/>
    </source>
</evidence>
<evidence type="ECO:0000256" key="9">
    <source>
        <dbReference type="ARBA" id="ARBA00049883"/>
    </source>
</evidence>
<dbReference type="GO" id="GO:0005737">
    <property type="term" value="C:cytoplasm"/>
    <property type="evidence" value="ECO:0007669"/>
    <property type="project" value="UniProtKB-SubCell"/>
</dbReference>
<protein>
    <recommendedName>
        <fullName evidence="12">tRNA(Met) cytidine acetyltransferase TmcA</fullName>
        <ecNumber evidence="12">2.3.1.193</ecNumber>
    </recommendedName>
</protein>
<feature type="domain" description="N-acetyltransferase" evidence="15">
    <location>
        <begin position="557"/>
        <end position="617"/>
    </location>
</feature>
<dbReference type="PANTHER" id="PTHR10925:SF5">
    <property type="entry name" value="RNA CYTIDINE ACETYLTRANSFERASE"/>
    <property type="match status" value="1"/>
</dbReference>
<proteinExistence type="inferred from homology"/>
<dbReference type="InterPro" id="IPR007807">
    <property type="entry name" value="TcmA/NAT10_helicase"/>
</dbReference>
<evidence type="ECO:0000256" key="2">
    <source>
        <dbReference type="ARBA" id="ARBA00022555"/>
    </source>
</evidence>
<dbReference type="GO" id="GO:0051392">
    <property type="term" value="F:tRNA cytidine N4-acetyltransferase activity"/>
    <property type="evidence" value="ECO:0007669"/>
    <property type="project" value="UniProtKB-UniRule"/>
</dbReference>
<evidence type="ECO:0000313" key="17">
    <source>
        <dbReference type="Proteomes" id="UP001596398"/>
    </source>
</evidence>
<gene>
    <name evidence="12 16" type="primary">tmcA</name>
    <name evidence="16" type="ORF">ACFQJ4_14295</name>
</gene>